<name>A0A8J8B3D7_9FIRM</name>
<accession>A0A8J8B3D7</accession>
<dbReference type="EMBL" id="JAGSND010000015">
    <property type="protein sequence ID" value="MBR0599647.1"/>
    <property type="molecule type" value="Genomic_DNA"/>
</dbReference>
<dbReference type="PANTHER" id="PTHR31891:SF1">
    <property type="entry name" value="FORMAMIDASE C869.04-RELATED"/>
    <property type="match status" value="1"/>
</dbReference>
<sequence>MKIIDKSVYNFSKDNEPFVTTDPGELLLFRTMDCFSNTIHTEEDLVLNLDYTIANPAAGPVFINGAEPGDVLAVDILDIQVADQGVICTVRGCGPLCDDMEDRTKVVKITDGVAEFNQVKFHIYPMIGVIGTAPEGEPVADGYPGNHGGNLDSKRITKGVRLYFPVRQTGALLQMGDLHATMGDAELCGTGIEIKGEILVRATLIKQFELHWPVTETATHWYVNACAPEYPEALKRASKELQRLICKAYGWDKTDAYLYMSVQSDVEINQACKPCEVDLILRFGTPKLPQFKPLIG</sequence>
<dbReference type="Gene3D" id="2.40.10.120">
    <property type="match status" value="1"/>
</dbReference>
<dbReference type="PANTHER" id="PTHR31891">
    <property type="entry name" value="FORMAMIDASE C869.04-RELATED"/>
    <property type="match status" value="1"/>
</dbReference>
<protein>
    <submittedName>
        <fullName evidence="1">Acetamidase/formamidase family protein</fullName>
    </submittedName>
</protein>
<dbReference type="Pfam" id="PF03069">
    <property type="entry name" value="FmdA_AmdA"/>
    <property type="match status" value="2"/>
</dbReference>
<dbReference type="SUPFAM" id="SSF141130">
    <property type="entry name" value="Acetamidase/Formamidase-like"/>
    <property type="match status" value="1"/>
</dbReference>
<dbReference type="Gene3D" id="2.60.120.580">
    <property type="entry name" value="Acetamidase/Formamidase-like domains"/>
    <property type="match status" value="1"/>
</dbReference>
<reference evidence="1" key="2">
    <citation type="submission" date="2021-04" db="EMBL/GenBank/DDBJ databases">
        <authorList>
            <person name="Liu J."/>
        </authorList>
    </citation>
    <scope>NUCLEOTIDE SEQUENCE</scope>
    <source>
        <strain evidence="1">BAD-6</strain>
    </source>
</reference>
<comment type="caution">
    <text evidence="1">The sequence shown here is derived from an EMBL/GenBank/DDBJ whole genome shotgun (WGS) entry which is preliminary data.</text>
</comment>
<reference evidence="1" key="1">
    <citation type="submission" date="2021-04" db="EMBL/GenBank/DDBJ databases">
        <title>Sinoanaerobacter chloroacetimidivorans sp. nov., an obligate anaerobic bacterium isolated from anaerobic sludge.</title>
        <authorList>
            <person name="Bao Y."/>
        </authorList>
    </citation>
    <scope>NUCLEOTIDE SEQUENCE</scope>
    <source>
        <strain evidence="1">BAD-6</strain>
    </source>
</reference>
<organism evidence="1 2">
    <name type="scientific">Sinanaerobacter chloroacetimidivorans</name>
    <dbReference type="NCBI Taxonomy" id="2818044"/>
    <lineage>
        <taxon>Bacteria</taxon>
        <taxon>Bacillati</taxon>
        <taxon>Bacillota</taxon>
        <taxon>Clostridia</taxon>
        <taxon>Peptostreptococcales</taxon>
        <taxon>Anaerovoracaceae</taxon>
        <taxon>Sinanaerobacter</taxon>
    </lineage>
</organism>
<proteinExistence type="predicted"/>
<dbReference type="Gene3D" id="3.10.28.20">
    <property type="entry name" value="Acetamidase/Formamidase-like domains"/>
    <property type="match status" value="1"/>
</dbReference>
<dbReference type="GO" id="GO:0016811">
    <property type="term" value="F:hydrolase activity, acting on carbon-nitrogen (but not peptide) bonds, in linear amides"/>
    <property type="evidence" value="ECO:0007669"/>
    <property type="project" value="InterPro"/>
</dbReference>
<dbReference type="InterPro" id="IPR004304">
    <property type="entry name" value="FmdA_AmdA"/>
</dbReference>
<dbReference type="Proteomes" id="UP000675664">
    <property type="component" value="Unassembled WGS sequence"/>
</dbReference>
<dbReference type="RefSeq" id="WP_227019786.1">
    <property type="nucleotide sequence ID" value="NZ_JAGSND010000015.1"/>
</dbReference>
<keyword evidence="2" id="KW-1185">Reference proteome</keyword>
<gene>
    <name evidence="1" type="ORF">KCX82_17310</name>
</gene>
<evidence type="ECO:0000313" key="2">
    <source>
        <dbReference type="Proteomes" id="UP000675664"/>
    </source>
</evidence>
<evidence type="ECO:0000313" key="1">
    <source>
        <dbReference type="EMBL" id="MBR0599647.1"/>
    </source>
</evidence>
<dbReference type="AlphaFoldDB" id="A0A8J8B3D7"/>